<evidence type="ECO:0000256" key="2">
    <source>
        <dbReference type="ARBA" id="ARBA00023125"/>
    </source>
</evidence>
<gene>
    <name evidence="5" type="ORF">AB5I84_06885</name>
</gene>
<dbReference type="Gene3D" id="1.10.10.60">
    <property type="entry name" value="Homeodomain-like"/>
    <property type="match status" value="1"/>
</dbReference>
<evidence type="ECO:0000256" key="3">
    <source>
        <dbReference type="ARBA" id="ARBA00023163"/>
    </source>
</evidence>
<dbReference type="Proteomes" id="UP001562065">
    <property type="component" value="Unassembled WGS sequence"/>
</dbReference>
<keyword evidence="1" id="KW-0805">Transcription regulation</keyword>
<accession>A0ABV4AJ45</accession>
<sequence length="339" mass="38092">MNRATIHRDTLQANQAGFLRYLQQRDKLALLPQVLALAAEQLPQHQERIPLLQLRRFYDQVAALTGDPLFGMENTRCIELDQLPMLTTLRLALDQAGIQRPPLALTLRLLARYLQIITEVVRCTVIPGNASLRLQLHPFHPDAVSLHQIEGTTTGILRIVEAFNDVQPRAIYLPHARDAEQSAYLASIWGAPVHAGSDRCELYFQLPPATPSAPLETLLPPLQKLLDESFPERSLLERCQHLLATSLGLGEPRRDTLAAALGISVSTLQRRLSEAGTSFGVELEQVRKQQAQLLLQRNSLSTRDAAFLLGFQSSSQFFKAFKQWFDQTPAEYRARRQPS</sequence>
<dbReference type="InterPro" id="IPR009057">
    <property type="entry name" value="Homeodomain-like_sf"/>
</dbReference>
<proteinExistence type="predicted"/>
<evidence type="ECO:0000313" key="5">
    <source>
        <dbReference type="EMBL" id="MEY1661873.1"/>
    </source>
</evidence>
<evidence type="ECO:0000313" key="6">
    <source>
        <dbReference type="Proteomes" id="UP001562065"/>
    </source>
</evidence>
<organism evidence="5 6">
    <name type="scientific">Isoalcanivorax beigongshangi</name>
    <dbReference type="NCBI Taxonomy" id="3238810"/>
    <lineage>
        <taxon>Bacteria</taxon>
        <taxon>Pseudomonadati</taxon>
        <taxon>Pseudomonadota</taxon>
        <taxon>Gammaproteobacteria</taxon>
        <taxon>Oceanospirillales</taxon>
        <taxon>Alcanivoracaceae</taxon>
        <taxon>Isoalcanivorax</taxon>
    </lineage>
</organism>
<dbReference type="RefSeq" id="WP_369455122.1">
    <property type="nucleotide sequence ID" value="NZ_JBGCUO010000001.1"/>
</dbReference>
<reference evidence="5 6" key="1">
    <citation type="submission" date="2024-07" db="EMBL/GenBank/DDBJ databases">
        <authorList>
            <person name="Ren Q."/>
        </authorList>
    </citation>
    <scope>NUCLEOTIDE SEQUENCE [LARGE SCALE GENOMIC DNA]</scope>
    <source>
        <strain evidence="5 6">REN37</strain>
    </source>
</reference>
<dbReference type="Pfam" id="PF12833">
    <property type="entry name" value="HTH_18"/>
    <property type="match status" value="1"/>
</dbReference>
<dbReference type="InterPro" id="IPR018060">
    <property type="entry name" value="HTH_AraC"/>
</dbReference>
<name>A0ABV4AJ45_9GAMM</name>
<dbReference type="PROSITE" id="PS01124">
    <property type="entry name" value="HTH_ARAC_FAMILY_2"/>
    <property type="match status" value="1"/>
</dbReference>
<dbReference type="EMBL" id="JBGCUO010000001">
    <property type="protein sequence ID" value="MEY1661873.1"/>
    <property type="molecule type" value="Genomic_DNA"/>
</dbReference>
<evidence type="ECO:0000256" key="1">
    <source>
        <dbReference type="ARBA" id="ARBA00023015"/>
    </source>
</evidence>
<evidence type="ECO:0000259" key="4">
    <source>
        <dbReference type="PROSITE" id="PS01124"/>
    </source>
</evidence>
<comment type="caution">
    <text evidence="5">The sequence shown here is derived from an EMBL/GenBank/DDBJ whole genome shotgun (WGS) entry which is preliminary data.</text>
</comment>
<dbReference type="SMART" id="SM00342">
    <property type="entry name" value="HTH_ARAC"/>
    <property type="match status" value="1"/>
</dbReference>
<dbReference type="PANTHER" id="PTHR47894">
    <property type="entry name" value="HTH-TYPE TRANSCRIPTIONAL REGULATOR GADX"/>
    <property type="match status" value="1"/>
</dbReference>
<keyword evidence="6" id="KW-1185">Reference proteome</keyword>
<dbReference type="InterPro" id="IPR032687">
    <property type="entry name" value="AraC-type_N"/>
</dbReference>
<dbReference type="Pfam" id="PF12625">
    <property type="entry name" value="Arabinose_bd"/>
    <property type="match status" value="1"/>
</dbReference>
<dbReference type="PANTHER" id="PTHR47894:SF4">
    <property type="entry name" value="HTH-TYPE TRANSCRIPTIONAL REGULATOR GADX"/>
    <property type="match status" value="1"/>
</dbReference>
<dbReference type="SUPFAM" id="SSF46689">
    <property type="entry name" value="Homeodomain-like"/>
    <property type="match status" value="1"/>
</dbReference>
<keyword evidence="3" id="KW-0804">Transcription</keyword>
<keyword evidence="2" id="KW-0238">DNA-binding</keyword>
<feature type="domain" description="HTH araC/xylS-type" evidence="4">
    <location>
        <begin position="237"/>
        <end position="335"/>
    </location>
</feature>
<protein>
    <submittedName>
        <fullName evidence="5">Helix-turn-helix domain-containing protein</fullName>
    </submittedName>
</protein>